<dbReference type="AlphaFoldDB" id="A0A2S2P8J6"/>
<organism evidence="1">
    <name type="scientific">Schizaphis graminum</name>
    <name type="common">Green bug aphid</name>
    <dbReference type="NCBI Taxonomy" id="13262"/>
    <lineage>
        <taxon>Eukaryota</taxon>
        <taxon>Metazoa</taxon>
        <taxon>Ecdysozoa</taxon>
        <taxon>Arthropoda</taxon>
        <taxon>Hexapoda</taxon>
        <taxon>Insecta</taxon>
        <taxon>Pterygota</taxon>
        <taxon>Neoptera</taxon>
        <taxon>Paraneoptera</taxon>
        <taxon>Hemiptera</taxon>
        <taxon>Sternorrhyncha</taxon>
        <taxon>Aphidomorpha</taxon>
        <taxon>Aphidoidea</taxon>
        <taxon>Aphididae</taxon>
        <taxon>Aphidini</taxon>
        <taxon>Schizaphis</taxon>
    </lineage>
</organism>
<evidence type="ECO:0000313" key="1">
    <source>
        <dbReference type="EMBL" id="MBY25777.1"/>
    </source>
</evidence>
<dbReference type="EMBL" id="GGMR01013158">
    <property type="protein sequence ID" value="MBY25777.1"/>
    <property type="molecule type" value="Transcribed_RNA"/>
</dbReference>
<proteinExistence type="predicted"/>
<gene>
    <name evidence="1" type="ORF">g.70788</name>
</gene>
<reference evidence="1" key="1">
    <citation type="submission" date="2018-04" db="EMBL/GenBank/DDBJ databases">
        <title>Transcriptome of Schizaphis graminum biotype I.</title>
        <authorList>
            <person name="Scully E.D."/>
            <person name="Geib S.M."/>
            <person name="Palmer N.A."/>
            <person name="Koch K."/>
            <person name="Bradshaw J."/>
            <person name="Heng-Moss T."/>
            <person name="Sarath G."/>
        </authorList>
    </citation>
    <scope>NUCLEOTIDE SEQUENCE</scope>
</reference>
<name>A0A2S2P8J6_SCHGA</name>
<protein>
    <submittedName>
        <fullName evidence="1">Uncharacterized protein</fullName>
    </submittedName>
</protein>
<accession>A0A2S2P8J6</accession>
<sequence length="202" mass="23737">MRRRAAEVVNGCRLNAYRGTMCSFMESKENKVAEALRWTAAASSEDGVDCKHSHLQCDGQRYCRLIAYEVLYVKYGVAKWPVDALHAVLSDCQEAEDDDNTMWYTKQLLAVVCRRILGFGNDHRQSLIDIVENMDRNQRRDHLYVYGVYELTTELIKHIETIDEGKRTVQKFKDIKRNYHFQYFYEMRCVSLQAYVQKLNAR</sequence>